<evidence type="ECO:0000313" key="2">
    <source>
        <dbReference type="EMBL" id="MFC4699889.1"/>
    </source>
</evidence>
<evidence type="ECO:0000313" key="3">
    <source>
        <dbReference type="Proteomes" id="UP001595897"/>
    </source>
</evidence>
<name>A0ABV9LUS1_9ALTE</name>
<accession>A0ABV9LUS1</accession>
<evidence type="ECO:0008006" key="4">
    <source>
        <dbReference type="Google" id="ProtNLM"/>
    </source>
</evidence>
<reference evidence="3" key="1">
    <citation type="journal article" date="2019" name="Int. J. Syst. Evol. Microbiol.">
        <title>The Global Catalogue of Microorganisms (GCM) 10K type strain sequencing project: providing services to taxonomists for standard genome sequencing and annotation.</title>
        <authorList>
            <consortium name="The Broad Institute Genomics Platform"/>
            <consortium name="The Broad Institute Genome Sequencing Center for Infectious Disease"/>
            <person name="Wu L."/>
            <person name="Ma J."/>
        </authorList>
    </citation>
    <scope>NUCLEOTIDE SEQUENCE [LARGE SCALE GENOMIC DNA]</scope>
    <source>
        <strain evidence="3">KACC 12507</strain>
    </source>
</reference>
<keyword evidence="1" id="KW-0732">Signal</keyword>
<comment type="caution">
    <text evidence="2">The sequence shown here is derived from an EMBL/GenBank/DDBJ whole genome shotgun (WGS) entry which is preliminary data.</text>
</comment>
<dbReference type="Proteomes" id="UP001595897">
    <property type="component" value="Unassembled WGS sequence"/>
</dbReference>
<keyword evidence="3" id="KW-1185">Reference proteome</keyword>
<sequence length="137" mass="15557">MRLFIVMCFLSAFESYACSGEASVDFKPFVIEVAENQTLVELRIFFPISDKAQSPMYLDSLTLHLPNKLSVELNTFVDTSLQDYYQADLKIARDMFQKAHIIGSYGYNDINGKSLSLCSNWKSFSITELLASEIIDE</sequence>
<dbReference type="RefSeq" id="WP_382406837.1">
    <property type="nucleotide sequence ID" value="NZ_JBHSGU010000002.1"/>
</dbReference>
<feature type="chain" id="PRO_5046713521" description="Lipoprotein" evidence="1">
    <location>
        <begin position="18"/>
        <end position="137"/>
    </location>
</feature>
<feature type="signal peptide" evidence="1">
    <location>
        <begin position="1"/>
        <end position="17"/>
    </location>
</feature>
<organism evidence="2 3">
    <name type="scientific">Glaciecola siphonariae</name>
    <dbReference type="NCBI Taxonomy" id="521012"/>
    <lineage>
        <taxon>Bacteria</taxon>
        <taxon>Pseudomonadati</taxon>
        <taxon>Pseudomonadota</taxon>
        <taxon>Gammaproteobacteria</taxon>
        <taxon>Alteromonadales</taxon>
        <taxon>Alteromonadaceae</taxon>
        <taxon>Glaciecola</taxon>
    </lineage>
</organism>
<proteinExistence type="predicted"/>
<gene>
    <name evidence="2" type="ORF">ACFO4O_06970</name>
</gene>
<dbReference type="EMBL" id="JBHSGU010000002">
    <property type="protein sequence ID" value="MFC4699889.1"/>
    <property type="molecule type" value="Genomic_DNA"/>
</dbReference>
<protein>
    <recommendedName>
        <fullName evidence="4">Lipoprotein</fullName>
    </recommendedName>
</protein>
<evidence type="ECO:0000256" key="1">
    <source>
        <dbReference type="SAM" id="SignalP"/>
    </source>
</evidence>